<comment type="subcellular location">
    <subcellularLocation>
        <location evidence="1 7">Bacterial flagellum</location>
    </subcellularLocation>
    <subcellularLocation>
        <location evidence="2 7">Secreted</location>
    </subcellularLocation>
</comment>
<reference evidence="11 12" key="1">
    <citation type="submission" date="2019-07" db="EMBL/GenBank/DDBJ databases">
        <title>Whole genome shotgun sequence of Aneurinibacillus danicus NBRC 102444.</title>
        <authorList>
            <person name="Hosoyama A."/>
            <person name="Uohara A."/>
            <person name="Ohji S."/>
            <person name="Ichikawa N."/>
        </authorList>
    </citation>
    <scope>NUCLEOTIDE SEQUENCE [LARGE SCALE GENOMIC DNA]</scope>
    <source>
        <strain evidence="11 12">NBRC 102444</strain>
    </source>
</reference>
<dbReference type="Proteomes" id="UP000321157">
    <property type="component" value="Unassembled WGS sequence"/>
</dbReference>
<organism evidence="11 12">
    <name type="scientific">Aneurinibacillus danicus</name>
    <dbReference type="NCBI Taxonomy" id="267746"/>
    <lineage>
        <taxon>Bacteria</taxon>
        <taxon>Bacillati</taxon>
        <taxon>Bacillota</taxon>
        <taxon>Bacilli</taxon>
        <taxon>Bacillales</taxon>
        <taxon>Paenibacillaceae</taxon>
        <taxon>Aneurinibacillus group</taxon>
        <taxon>Aneurinibacillus</taxon>
    </lineage>
</organism>
<dbReference type="Pfam" id="PF22638">
    <property type="entry name" value="FlgK_D1"/>
    <property type="match status" value="1"/>
</dbReference>
<evidence type="ECO:0000259" key="10">
    <source>
        <dbReference type="Pfam" id="PF22638"/>
    </source>
</evidence>
<keyword evidence="6 7" id="KW-0975">Bacterial flagellum</keyword>
<dbReference type="EMBL" id="BJXX01000112">
    <property type="protein sequence ID" value="GEN35044.1"/>
    <property type="molecule type" value="Genomic_DNA"/>
</dbReference>
<evidence type="ECO:0000256" key="1">
    <source>
        <dbReference type="ARBA" id="ARBA00004365"/>
    </source>
</evidence>
<evidence type="ECO:0000259" key="9">
    <source>
        <dbReference type="Pfam" id="PF06429"/>
    </source>
</evidence>
<keyword evidence="11" id="KW-0969">Cilium</keyword>
<dbReference type="NCBIfam" id="TIGR02492">
    <property type="entry name" value="flgK_ends"/>
    <property type="match status" value="1"/>
</dbReference>
<dbReference type="PRINTS" id="PR01005">
    <property type="entry name" value="FLGHOOKAP1"/>
</dbReference>
<dbReference type="Pfam" id="PF06429">
    <property type="entry name" value="Flg_bbr_C"/>
    <property type="match status" value="1"/>
</dbReference>
<feature type="domain" description="Flagellar basal body rod protein N-terminal" evidence="8">
    <location>
        <begin position="8"/>
        <end position="38"/>
    </location>
</feature>
<dbReference type="OrthoDB" id="9802553at2"/>
<evidence type="ECO:0000259" key="8">
    <source>
        <dbReference type="Pfam" id="PF00460"/>
    </source>
</evidence>
<dbReference type="RefSeq" id="WP_146810309.1">
    <property type="nucleotide sequence ID" value="NZ_BJXX01000112.1"/>
</dbReference>
<dbReference type="InterPro" id="IPR002371">
    <property type="entry name" value="FlgK"/>
</dbReference>
<dbReference type="InterPro" id="IPR001444">
    <property type="entry name" value="Flag_bb_rod_N"/>
</dbReference>
<dbReference type="AlphaFoldDB" id="A0A511V7Y3"/>
<keyword evidence="5 7" id="KW-0964">Secreted</keyword>
<dbReference type="PANTHER" id="PTHR30033">
    <property type="entry name" value="FLAGELLAR HOOK-ASSOCIATED PROTEIN 1"/>
    <property type="match status" value="1"/>
</dbReference>
<dbReference type="InterPro" id="IPR010930">
    <property type="entry name" value="Flg_bb/hook_C_dom"/>
</dbReference>
<protein>
    <recommendedName>
        <fullName evidence="4 7">Flagellar hook-associated protein 1</fullName>
        <shortName evidence="7">HAP1</shortName>
    </recommendedName>
</protein>
<evidence type="ECO:0000313" key="12">
    <source>
        <dbReference type="Proteomes" id="UP000321157"/>
    </source>
</evidence>
<feature type="domain" description="Flagellar basal-body/hook protein C-terminal" evidence="9">
    <location>
        <begin position="467"/>
        <end position="506"/>
    </location>
</feature>
<dbReference type="PANTHER" id="PTHR30033:SF1">
    <property type="entry name" value="FLAGELLAR HOOK-ASSOCIATED PROTEIN 1"/>
    <property type="match status" value="1"/>
</dbReference>
<gene>
    <name evidence="7" type="primary">flgK</name>
    <name evidence="11" type="ORF">ADA01nite_25040</name>
</gene>
<dbReference type="Pfam" id="PF00460">
    <property type="entry name" value="Flg_bb_rod"/>
    <property type="match status" value="1"/>
</dbReference>
<accession>A0A511V7Y3</accession>
<dbReference type="InterPro" id="IPR053927">
    <property type="entry name" value="FlgK_helical"/>
</dbReference>
<evidence type="ECO:0000313" key="11">
    <source>
        <dbReference type="EMBL" id="GEN35044.1"/>
    </source>
</evidence>
<evidence type="ECO:0000256" key="5">
    <source>
        <dbReference type="ARBA" id="ARBA00022525"/>
    </source>
</evidence>
<evidence type="ECO:0000256" key="4">
    <source>
        <dbReference type="ARBA" id="ARBA00016244"/>
    </source>
</evidence>
<dbReference type="SUPFAM" id="SSF64518">
    <property type="entry name" value="Phase 1 flagellin"/>
    <property type="match status" value="1"/>
</dbReference>
<name>A0A511V7Y3_9BACL</name>
<feature type="domain" description="Flagellar hook-associated protein FlgK helical" evidence="10">
    <location>
        <begin position="102"/>
        <end position="337"/>
    </location>
</feature>
<dbReference type="GO" id="GO:0005576">
    <property type="term" value="C:extracellular region"/>
    <property type="evidence" value="ECO:0007669"/>
    <property type="project" value="UniProtKB-SubCell"/>
</dbReference>
<keyword evidence="11" id="KW-0282">Flagellum</keyword>
<keyword evidence="11" id="KW-0966">Cell projection</keyword>
<evidence type="ECO:0000256" key="2">
    <source>
        <dbReference type="ARBA" id="ARBA00004613"/>
    </source>
</evidence>
<dbReference type="GO" id="GO:0005198">
    <property type="term" value="F:structural molecule activity"/>
    <property type="evidence" value="ECO:0007669"/>
    <property type="project" value="UniProtKB-UniRule"/>
</dbReference>
<proteinExistence type="inferred from homology"/>
<comment type="similarity">
    <text evidence="3 7">Belongs to the flagella basal body rod proteins family.</text>
</comment>
<dbReference type="GO" id="GO:0044780">
    <property type="term" value="P:bacterial-type flagellum assembly"/>
    <property type="evidence" value="ECO:0007669"/>
    <property type="project" value="InterPro"/>
</dbReference>
<comment type="caution">
    <text evidence="11">The sequence shown here is derived from an EMBL/GenBank/DDBJ whole genome shotgun (WGS) entry which is preliminary data.</text>
</comment>
<evidence type="ECO:0000256" key="3">
    <source>
        <dbReference type="ARBA" id="ARBA00009677"/>
    </source>
</evidence>
<evidence type="ECO:0000256" key="7">
    <source>
        <dbReference type="RuleBase" id="RU362065"/>
    </source>
</evidence>
<sequence>MPSAFSGLEIAKRALYAQQAALHTTGHNIANANTEGYTRQRVNMEATTPYPYPSLTNDRQAGQMGTGVIADSIQRLRERFLDLQYRGEYKKVGQYTAQADALEKIEIILNEPQDKGFQYVMNEFWNSWQKLSERPEDPSVREVVIEKAKTMTQMFNFTYQELEMLQNDFNMQVETRANDIQSYVKQIADLNKQIADVVPHGYTPNDLYDQRDLLLDKLSKLVEIDVTQSTDGMVNVDMKIENAGGTLGTLSLVKDKEYAVVEMAGKNVTVKPPGAATATEINGEDRWFTGGEMKGLVISRDITIQNYMNRLDALAAHIVKAVNDIHKQGQKLDPSGTNGLNNAGDFFDPATTGAKNMKVLDSLKPDDLAAAVAGAEGTGNNENALKIYELKTKPYNDGTTSGITWNQVGTNDGFPVNASGTNKTENSSFDQFFRQVVATLGIQTEETQRLRDSSNILLGSVDAQRQSVSGVSLDEEMSNMIKFQHAYNAAARTITAVDEMLDKIINGMGLVGR</sequence>
<keyword evidence="12" id="KW-1185">Reference proteome</keyword>
<evidence type="ECO:0000256" key="6">
    <source>
        <dbReference type="ARBA" id="ARBA00023143"/>
    </source>
</evidence>
<dbReference type="GO" id="GO:0009424">
    <property type="term" value="C:bacterial-type flagellum hook"/>
    <property type="evidence" value="ECO:0007669"/>
    <property type="project" value="UniProtKB-UniRule"/>
</dbReference>